<dbReference type="AlphaFoldDB" id="A0A545T2R6"/>
<evidence type="ECO:0000313" key="2">
    <source>
        <dbReference type="Proteomes" id="UP000317839"/>
    </source>
</evidence>
<proteinExistence type="predicted"/>
<dbReference type="SUPFAM" id="SSF69279">
    <property type="entry name" value="Phage tail proteins"/>
    <property type="match status" value="1"/>
</dbReference>
<sequence length="348" mass="38134">MTIESIQNIRPTIKIDGEENADLQTALKAFVINLPLSGTSHGEITATNWINNSENGELGFGFQEAGLGKSIEILMGEDNQTPIFSGEITAVEERYGEGGPQIILLVQDKIHILARQRENRVFEEMSPDDIVNEIASELGLTADVNVSTAVANYHQLNESNLAFLMRILNSFGVAVRIEENNLRVKAEEPDSEPVELSTSDSALKVRLIADLNHQPSQITVKGFNPDNNEVVSHDASELDLPADGKTAKDLADELSWPGENIVPQPFPRTQSEAESLAKSHFTRQAKRFISGDVQCMGEPSLKSGKEINLSGVSARFQGKYQVVHCTHCFSNQSGFETHLKINRPDGVG</sequence>
<gene>
    <name evidence="1" type="ORF">FLL45_20325</name>
</gene>
<dbReference type="Proteomes" id="UP000317839">
    <property type="component" value="Unassembled WGS sequence"/>
</dbReference>
<reference evidence="1 2" key="1">
    <citation type="submission" date="2019-06" db="EMBL/GenBank/DDBJ databases">
        <title>Draft genome of Aliikangiella marina GYP-15.</title>
        <authorList>
            <person name="Wang G."/>
        </authorList>
    </citation>
    <scope>NUCLEOTIDE SEQUENCE [LARGE SCALE GENOMIC DNA]</scope>
    <source>
        <strain evidence="1 2">GYP-15</strain>
    </source>
</reference>
<keyword evidence="2" id="KW-1185">Reference proteome</keyword>
<dbReference type="EMBL" id="VIKR01000006">
    <property type="protein sequence ID" value="TQV71502.1"/>
    <property type="molecule type" value="Genomic_DNA"/>
</dbReference>
<dbReference type="Gene3D" id="4.10.220.110">
    <property type="match status" value="1"/>
</dbReference>
<evidence type="ECO:0000313" key="1">
    <source>
        <dbReference type="EMBL" id="TQV71502.1"/>
    </source>
</evidence>
<dbReference type="Gene3D" id="2.30.110.50">
    <property type="match status" value="1"/>
</dbReference>
<dbReference type="Gene3D" id="3.55.50.10">
    <property type="entry name" value="Baseplate protein-like domains"/>
    <property type="match status" value="1"/>
</dbReference>
<dbReference type="Pfam" id="PF05954">
    <property type="entry name" value="Phage_GPD"/>
    <property type="match status" value="1"/>
</dbReference>
<dbReference type="OrthoDB" id="4070623at2"/>
<dbReference type="RefSeq" id="WP_142943901.1">
    <property type="nucleotide sequence ID" value="NZ_VIKR01000006.1"/>
</dbReference>
<name>A0A545T2R6_9GAMM</name>
<organism evidence="1 2">
    <name type="scientific">Aliikangiella marina</name>
    <dbReference type="NCBI Taxonomy" id="1712262"/>
    <lineage>
        <taxon>Bacteria</taxon>
        <taxon>Pseudomonadati</taxon>
        <taxon>Pseudomonadota</taxon>
        <taxon>Gammaproteobacteria</taxon>
        <taxon>Oceanospirillales</taxon>
        <taxon>Pleioneaceae</taxon>
        <taxon>Aliikangiella</taxon>
    </lineage>
</organism>
<evidence type="ECO:0008006" key="3">
    <source>
        <dbReference type="Google" id="ProtNLM"/>
    </source>
</evidence>
<protein>
    <recommendedName>
        <fullName evidence="3">Phage late control D family protein</fullName>
    </recommendedName>
</protein>
<comment type="caution">
    <text evidence="1">The sequence shown here is derived from an EMBL/GenBank/DDBJ whole genome shotgun (WGS) entry which is preliminary data.</text>
</comment>
<accession>A0A545T2R6</accession>